<evidence type="ECO:0000313" key="2">
    <source>
        <dbReference type="EMBL" id="PEQ24123.1"/>
    </source>
</evidence>
<dbReference type="HOGENOM" id="CLU_2859800_0_0_9"/>
<evidence type="ECO:0000313" key="3">
    <source>
        <dbReference type="Proteomes" id="UP000003490"/>
    </source>
</evidence>
<evidence type="ECO:0000313" key="1">
    <source>
        <dbReference type="EMBL" id="EDO59301.1"/>
    </source>
</evidence>
<organism evidence="1 3">
    <name type="scientific">[Clostridium] leptum DSM 753</name>
    <dbReference type="NCBI Taxonomy" id="428125"/>
    <lineage>
        <taxon>Bacteria</taxon>
        <taxon>Bacillati</taxon>
        <taxon>Bacillota</taxon>
        <taxon>Clostridia</taxon>
        <taxon>Eubacteriales</taxon>
        <taxon>Oscillospiraceae</taxon>
        <taxon>Oscillospiraceae incertae sedis</taxon>
    </lineage>
</organism>
<dbReference type="EMBL" id="ABCB02000021">
    <property type="protein sequence ID" value="EDO59301.1"/>
    <property type="molecule type" value="Genomic_DNA"/>
</dbReference>
<accession>A7VXM3</accession>
<dbReference type="AlphaFoldDB" id="A7VXM3"/>
<dbReference type="EMBL" id="NOXF01000008">
    <property type="protein sequence ID" value="PEQ24123.1"/>
    <property type="molecule type" value="Genomic_DNA"/>
</dbReference>
<evidence type="ECO:0000313" key="4">
    <source>
        <dbReference type="Proteomes" id="UP000220611"/>
    </source>
</evidence>
<dbReference type="Proteomes" id="UP000003490">
    <property type="component" value="Unassembled WGS sequence"/>
</dbReference>
<comment type="caution">
    <text evidence="1">The sequence shown here is derived from an EMBL/GenBank/DDBJ whole genome shotgun (WGS) entry which is preliminary data.</text>
</comment>
<reference evidence="1 3" key="2">
    <citation type="submission" date="2007-08" db="EMBL/GenBank/DDBJ databases">
        <authorList>
            <person name="Fulton L."/>
            <person name="Clifton S."/>
            <person name="Fulton B."/>
            <person name="Xu J."/>
            <person name="Minx P."/>
            <person name="Pepin K.H."/>
            <person name="Johnson M."/>
            <person name="Thiruvilangam P."/>
            <person name="Bhonagiri V."/>
            <person name="Nash W.E."/>
            <person name="Wang C."/>
            <person name="Mardis E.R."/>
            <person name="Wilson R.K."/>
        </authorList>
    </citation>
    <scope>NUCLEOTIDE SEQUENCE [LARGE SCALE GENOMIC DNA]</scope>
    <source>
        <strain evidence="1 3">DSM 753</strain>
    </source>
</reference>
<protein>
    <submittedName>
        <fullName evidence="1">Uncharacterized protein</fullName>
    </submittedName>
</protein>
<proteinExistence type="predicted"/>
<name>A7VXM3_9FIRM</name>
<dbReference type="Proteomes" id="UP000220611">
    <property type="component" value="Unassembled WGS sequence"/>
</dbReference>
<keyword evidence="4" id="KW-1185">Reference proteome</keyword>
<sequence length="68" mass="7681">MPDLLDQLQLLAECGYLSDMWAAPYINEQVKQEQAALSPENFSGPSWREAVCRLLYFSLGALPELFSD</sequence>
<gene>
    <name evidence="2" type="ORF">CH238_10655</name>
    <name evidence="1" type="ORF">CLOLEP_03348</name>
</gene>
<reference evidence="1 3" key="1">
    <citation type="submission" date="2007-08" db="EMBL/GenBank/DDBJ databases">
        <title>Draft genome sequence of Clostridium leptum (DSM 753).</title>
        <authorList>
            <person name="Sudarsanam P."/>
            <person name="Ley R."/>
            <person name="Guruge J."/>
            <person name="Turnbaugh P.J."/>
            <person name="Mahowald M."/>
            <person name="Liep D."/>
            <person name="Gordon J."/>
        </authorList>
    </citation>
    <scope>NUCLEOTIDE SEQUENCE [LARGE SCALE GENOMIC DNA]</scope>
    <source>
        <strain evidence="1 3">DSM 753</strain>
    </source>
</reference>
<reference evidence="2 4" key="3">
    <citation type="submission" date="2017-07" db="EMBL/GenBank/DDBJ databases">
        <title>Prevalence of linear plasmids in Cutibacterium (Propionibacterium) acnes isolates obtained from prostatic tissue.</title>
        <authorList>
            <person name="Davidsson S."/>
            <person name="Carlsson J."/>
            <person name="Molling P."/>
            <person name="Andren O."/>
            <person name="Andersson S.-O."/>
            <person name="Brzuszkiewicz E."/>
            <person name="Poehlein A."/>
            <person name="Al-Zeer M."/>
            <person name="Brinkmann V."/>
            <person name="Scavenius C."/>
            <person name="Nazipi S."/>
            <person name="Soderquist B."/>
            <person name="Bruggemann H."/>
        </authorList>
    </citation>
    <scope>NUCLEOTIDE SEQUENCE [LARGE SCALE GENOMIC DNA]</scope>
    <source>
        <strain evidence="2 4">DSM 753</strain>
    </source>
</reference>